<evidence type="ECO:0000313" key="1">
    <source>
        <dbReference type="EMBL" id="RON42353.1"/>
    </source>
</evidence>
<sequence>MSDHTDDLPEAIRRRAERIIFDIEHAGSMIIAVKNGAKAEGFILGISCWSGLTQDRCDLLLAHFEDVLEKRLRTLTLGL</sequence>
<evidence type="ECO:0000313" key="2">
    <source>
        <dbReference type="Proteomes" id="UP000286351"/>
    </source>
</evidence>
<accession>A0A423JXE0</accession>
<dbReference type="RefSeq" id="WP_123364266.1">
    <property type="nucleotide sequence ID" value="NZ_MOBO01000001.1"/>
</dbReference>
<gene>
    <name evidence="1" type="ORF">BK664_01870</name>
</gene>
<protein>
    <submittedName>
        <fullName evidence="1">Uncharacterized protein</fullName>
    </submittedName>
</protein>
<comment type="caution">
    <text evidence="1">The sequence shown here is derived from an EMBL/GenBank/DDBJ whole genome shotgun (WGS) entry which is preliminary data.</text>
</comment>
<name>A0A423JXE0_9PSED</name>
<dbReference type="Proteomes" id="UP000286351">
    <property type="component" value="Unassembled WGS sequence"/>
</dbReference>
<proteinExistence type="predicted"/>
<dbReference type="AlphaFoldDB" id="A0A423JXE0"/>
<dbReference type="EMBL" id="MOBO01000001">
    <property type="protein sequence ID" value="RON42353.1"/>
    <property type="molecule type" value="Genomic_DNA"/>
</dbReference>
<reference evidence="1 2" key="1">
    <citation type="submission" date="2016-10" db="EMBL/GenBank/DDBJ databases">
        <title>Comparative genome analysis of multiple Pseudomonas spp. focuses on biocontrol and plant growth promoting traits.</title>
        <authorList>
            <person name="Tao X.-Y."/>
            <person name="Taylor C.G."/>
        </authorList>
    </citation>
    <scope>NUCLEOTIDE SEQUENCE [LARGE SCALE GENOMIC DNA]</scope>
    <source>
        <strain evidence="1 2">38D4</strain>
    </source>
</reference>
<organism evidence="1 2">
    <name type="scientific">Pseudomonas brassicacearum</name>
    <dbReference type="NCBI Taxonomy" id="930166"/>
    <lineage>
        <taxon>Bacteria</taxon>
        <taxon>Pseudomonadati</taxon>
        <taxon>Pseudomonadota</taxon>
        <taxon>Gammaproteobacteria</taxon>
        <taxon>Pseudomonadales</taxon>
        <taxon>Pseudomonadaceae</taxon>
        <taxon>Pseudomonas</taxon>
    </lineage>
</organism>